<dbReference type="eggNOG" id="KOG3991">
    <property type="taxonomic scope" value="Eukaryota"/>
</dbReference>
<dbReference type="STRING" id="32264.T1KX21"/>
<dbReference type="EMBL" id="CAEY01000676">
    <property type="status" value="NOT_ANNOTATED_CDS"/>
    <property type="molecule type" value="Genomic_DNA"/>
</dbReference>
<gene>
    <name evidence="12" type="primary">107368046</name>
</gene>
<feature type="active site" evidence="8">
    <location>
        <position position="266"/>
    </location>
</feature>
<evidence type="ECO:0000256" key="10">
    <source>
        <dbReference type="SAM" id="MobiDB-lite"/>
    </source>
</evidence>
<name>T1KX21_TETUR</name>
<dbReference type="GO" id="GO:0004843">
    <property type="term" value="F:cysteine-type deubiquitinase activity"/>
    <property type="evidence" value="ECO:0007669"/>
    <property type="project" value="UniProtKB-UniRule"/>
</dbReference>
<dbReference type="Gene3D" id="1.20.1300.20">
    <property type="entry name" value="Peptidase C65 Otubain, subdomain 2"/>
    <property type="match status" value="1"/>
</dbReference>
<evidence type="ECO:0000259" key="11">
    <source>
        <dbReference type="PROSITE" id="PS50802"/>
    </source>
</evidence>
<dbReference type="AlphaFoldDB" id="T1KX21"/>
<feature type="active site" description="Nucleophile" evidence="8">
    <location>
        <position position="90"/>
    </location>
</feature>
<protein>
    <recommendedName>
        <fullName evidence="7">Ubiquitin thioesterase</fullName>
        <ecNumber evidence="7">3.4.19.12</ecNumber>
    </recommendedName>
</protein>
<dbReference type="PANTHER" id="PTHR12931">
    <property type="entry name" value="UBIQUITIN THIOLESTERASE PROTEIN OTUB"/>
    <property type="match status" value="1"/>
</dbReference>
<evidence type="ECO:0000256" key="2">
    <source>
        <dbReference type="ARBA" id="ARBA00006579"/>
    </source>
</evidence>
<dbReference type="InterPro" id="IPR003323">
    <property type="entry name" value="OTU_dom"/>
</dbReference>
<dbReference type="PROSITE" id="PS50802">
    <property type="entry name" value="OTU"/>
    <property type="match status" value="1"/>
</dbReference>
<feature type="active site" evidence="8">
    <location>
        <position position="87"/>
    </location>
</feature>
<evidence type="ECO:0000256" key="7">
    <source>
        <dbReference type="PIRNR" id="PIRNR013503"/>
    </source>
</evidence>
<feature type="site" description="Interacts with free ubiquitin" evidence="9">
    <location>
        <position position="222"/>
    </location>
</feature>
<dbReference type="FunFam" id="1.20.1300.20:FF:000001">
    <property type="entry name" value="Ubiquitin thioesterase OTUB1"/>
    <property type="match status" value="1"/>
</dbReference>
<dbReference type="PANTHER" id="PTHR12931:SF15">
    <property type="entry name" value="UBIQUITIN THIOESTERASE OTUBAIN-LIKE"/>
    <property type="match status" value="1"/>
</dbReference>
<evidence type="ECO:0000256" key="6">
    <source>
        <dbReference type="ARBA" id="ARBA00022807"/>
    </source>
</evidence>
<dbReference type="InterPro" id="IPR042467">
    <property type="entry name" value="Peptidase_C65_otubain_sub2"/>
</dbReference>
<sequence>MEGPSNAESSSKDPVKDGWNPDINQDEAIIAQQRQIEKDIADSIKLVGDKMDLSFLLSEYPDEDDVYKNKIKSLLKKYHLLRRTRPDGNCFFRGFTFAYFEYLITDAQELDRFIDVSNKIKDDLIALGFPSFTIEDIHENFMNALNSLKTKEVSNEEQLLNLFNEQGTSDYLVVFMRLLTSGYLQKNQEFYSSFLDSGLTMKNFCSHEVEPLNKESDHIHIIALTSAIGVGVCINYLDRAQGDQVTVHYFPDNCDPKIYLLYRPGHYDILYLRKDDV</sequence>
<dbReference type="KEGG" id="tut:107368046"/>
<keyword evidence="6 7" id="KW-0788">Thiol protease</keyword>
<dbReference type="EnsemblMetazoa" id="tetur25g00840.1">
    <property type="protein sequence ID" value="tetur25g00840.1"/>
    <property type="gene ID" value="tetur25g00840"/>
</dbReference>
<keyword evidence="3 7" id="KW-0645">Protease</keyword>
<keyword evidence="13" id="KW-1185">Reference proteome</keyword>
<evidence type="ECO:0000313" key="13">
    <source>
        <dbReference type="Proteomes" id="UP000015104"/>
    </source>
</evidence>
<evidence type="ECO:0000256" key="4">
    <source>
        <dbReference type="ARBA" id="ARBA00022786"/>
    </source>
</evidence>
<dbReference type="HOGENOM" id="CLU_014832_3_0_1"/>
<feature type="site" description="Interacts with free ubiquitin" evidence="9">
    <location>
        <position position="267"/>
    </location>
</feature>
<dbReference type="GO" id="GO:0043130">
    <property type="term" value="F:ubiquitin binding"/>
    <property type="evidence" value="ECO:0007669"/>
    <property type="project" value="UniProtKB-UniRule"/>
</dbReference>
<dbReference type="Pfam" id="PF10275">
    <property type="entry name" value="Peptidase_C65"/>
    <property type="match status" value="1"/>
</dbReference>
<reference evidence="12" key="2">
    <citation type="submission" date="2015-06" db="UniProtKB">
        <authorList>
            <consortium name="EnsemblMetazoa"/>
        </authorList>
    </citation>
    <scope>IDENTIFICATION</scope>
</reference>
<proteinExistence type="inferred from homology"/>
<evidence type="ECO:0000256" key="8">
    <source>
        <dbReference type="PIRSR" id="PIRSR013503-1"/>
    </source>
</evidence>
<dbReference type="GO" id="GO:0071108">
    <property type="term" value="P:protein K48-linked deubiquitination"/>
    <property type="evidence" value="ECO:0007669"/>
    <property type="project" value="TreeGrafter"/>
</dbReference>
<evidence type="ECO:0000256" key="3">
    <source>
        <dbReference type="ARBA" id="ARBA00022670"/>
    </source>
</evidence>
<dbReference type="OMA" id="ADHVQIT"/>
<evidence type="ECO:0000313" key="12">
    <source>
        <dbReference type="EnsemblMetazoa" id="tetur25g00840.1"/>
    </source>
</evidence>
<dbReference type="OrthoDB" id="18915at2759"/>
<comment type="similarity">
    <text evidence="2 7">Belongs to the peptidase C65 family.</text>
</comment>
<dbReference type="PIRSF" id="PIRSF013503">
    <property type="entry name" value="Ubiquitin_thioesterase_Otubain"/>
    <property type="match status" value="1"/>
</dbReference>
<dbReference type="GO" id="GO:0006508">
    <property type="term" value="P:proteolysis"/>
    <property type="evidence" value="ECO:0007669"/>
    <property type="project" value="UniProtKB-KW"/>
</dbReference>
<dbReference type="InterPro" id="IPR042468">
    <property type="entry name" value="Peptidase_C65_otubain_sub1"/>
</dbReference>
<feature type="site" description="Interacts with free ubiquitin" evidence="9">
    <location>
        <position position="236"/>
    </location>
</feature>
<evidence type="ECO:0000256" key="5">
    <source>
        <dbReference type="ARBA" id="ARBA00022801"/>
    </source>
</evidence>
<accession>T1KX21</accession>
<dbReference type="Proteomes" id="UP000015104">
    <property type="component" value="Unassembled WGS sequence"/>
</dbReference>
<dbReference type="Gene3D" id="3.30.200.60">
    <property type="entry name" value="Peptidase C65 Otubain, subdomain 1"/>
    <property type="match status" value="1"/>
</dbReference>
<dbReference type="EC" id="3.4.19.12" evidence="7"/>
<feature type="site" description="Interacts with free ubiquitin" evidence="9">
    <location>
        <position position="238"/>
    </location>
</feature>
<feature type="region of interest" description="Disordered" evidence="10">
    <location>
        <begin position="1"/>
        <end position="22"/>
    </location>
</feature>
<evidence type="ECO:0000256" key="1">
    <source>
        <dbReference type="ARBA" id="ARBA00000707"/>
    </source>
</evidence>
<keyword evidence="5 7" id="KW-0378">Hydrolase</keyword>
<dbReference type="GO" id="GO:0005634">
    <property type="term" value="C:nucleus"/>
    <property type="evidence" value="ECO:0007669"/>
    <property type="project" value="TreeGrafter"/>
</dbReference>
<organism evidence="12 13">
    <name type="scientific">Tetranychus urticae</name>
    <name type="common">Two-spotted spider mite</name>
    <dbReference type="NCBI Taxonomy" id="32264"/>
    <lineage>
        <taxon>Eukaryota</taxon>
        <taxon>Metazoa</taxon>
        <taxon>Ecdysozoa</taxon>
        <taxon>Arthropoda</taxon>
        <taxon>Chelicerata</taxon>
        <taxon>Arachnida</taxon>
        <taxon>Acari</taxon>
        <taxon>Acariformes</taxon>
        <taxon>Trombidiformes</taxon>
        <taxon>Prostigmata</taxon>
        <taxon>Eleutherengona</taxon>
        <taxon>Raphignathae</taxon>
        <taxon>Tetranychoidea</taxon>
        <taxon>Tetranychidae</taxon>
        <taxon>Tetranychus</taxon>
    </lineage>
</organism>
<keyword evidence="4 7" id="KW-0833">Ubl conjugation pathway</keyword>
<feature type="site" description="Interacts with free ubiquitin" evidence="9">
    <location>
        <position position="262"/>
    </location>
</feature>
<evidence type="ECO:0000256" key="9">
    <source>
        <dbReference type="PIRSR" id="PIRSR013503-2"/>
    </source>
</evidence>
<dbReference type="SUPFAM" id="SSF54001">
    <property type="entry name" value="Cysteine proteinases"/>
    <property type="match status" value="1"/>
</dbReference>
<reference evidence="13" key="1">
    <citation type="submission" date="2011-08" db="EMBL/GenBank/DDBJ databases">
        <authorList>
            <person name="Rombauts S."/>
        </authorList>
    </citation>
    <scope>NUCLEOTIDE SEQUENCE</scope>
    <source>
        <strain evidence="13">London</strain>
    </source>
</reference>
<dbReference type="InterPro" id="IPR016615">
    <property type="entry name" value="Otubain"/>
</dbReference>
<comment type="catalytic activity">
    <reaction evidence="1 7">
        <text>Thiol-dependent hydrolysis of ester, thioester, amide, peptide and isopeptide bonds formed by the C-terminal Gly of ubiquitin (a 76-residue protein attached to proteins as an intracellular targeting signal).</text>
        <dbReference type="EC" id="3.4.19.12"/>
    </reaction>
</comment>
<dbReference type="InterPro" id="IPR038765">
    <property type="entry name" value="Papain-like_cys_pep_sf"/>
</dbReference>
<dbReference type="InterPro" id="IPR019400">
    <property type="entry name" value="Peptidase_C65_otubain"/>
</dbReference>
<dbReference type="CDD" id="cd22763">
    <property type="entry name" value="OTUB1"/>
    <property type="match status" value="1"/>
</dbReference>
<feature type="domain" description="OTU" evidence="11">
    <location>
        <begin position="79"/>
        <end position="273"/>
    </location>
</feature>